<reference evidence="2" key="1">
    <citation type="submission" date="2016-10" db="EMBL/GenBank/DDBJ databases">
        <title>Sequence of Gallionella enrichment culture.</title>
        <authorList>
            <person name="Poehlein A."/>
            <person name="Muehling M."/>
            <person name="Daniel R."/>
        </authorList>
    </citation>
    <scope>NUCLEOTIDE SEQUENCE</scope>
</reference>
<dbReference type="Pfam" id="PF04069">
    <property type="entry name" value="OpuAC"/>
    <property type="match status" value="2"/>
</dbReference>
<accession>A0A1J5R9J7</accession>
<dbReference type="GO" id="GO:0022857">
    <property type="term" value="F:transmembrane transporter activity"/>
    <property type="evidence" value="ECO:0007669"/>
    <property type="project" value="InterPro"/>
</dbReference>
<dbReference type="Gene3D" id="3.40.190.120">
    <property type="entry name" value="Osmoprotection protein (prox), domain 2"/>
    <property type="match status" value="2"/>
</dbReference>
<name>A0A1J5R9J7_9ZZZZ</name>
<feature type="domain" description="ABC-type glycine betaine transport system substrate-binding" evidence="1">
    <location>
        <begin position="57"/>
        <end position="126"/>
    </location>
</feature>
<comment type="caution">
    <text evidence="2">The sequence shown here is derived from an EMBL/GenBank/DDBJ whole genome shotgun (WGS) entry which is preliminary data.</text>
</comment>
<sequence length="338" mass="33661">MSARRMRVMSAGAVVAGVVLIVSGCGAPGSSGVSTAGAASVASSGLPTCVPVAGSTFVALTDDKHLQNPDNVIPAVNAAAAAADPELTTLLDSVSSVLDTPALVGLNKAVDVDRQTSAQAAAAFVAAKGLAASDKVGTGKKVVVGAPNFSEGATLANIYVDVLTSAGYDASTQDVGNRELYLTDLESGAITVVPEYVSTLTEFLNTKKNGANAAPVATPDLSATVAKLTDLGKGVGLAFGAPAAAQDQNAFAVTTAFATKYKVTTLSQLASACGGIILGGPPECPARTFCEVGLKSTYGLDITQFTSLDAGGNLTKDALRQGKITLGLIFSSDASLAS</sequence>
<dbReference type="EMBL" id="MLJW01000588">
    <property type="protein sequence ID" value="OIQ84837.1"/>
    <property type="molecule type" value="Genomic_DNA"/>
</dbReference>
<dbReference type="PROSITE" id="PS51257">
    <property type="entry name" value="PROKAR_LIPOPROTEIN"/>
    <property type="match status" value="1"/>
</dbReference>
<dbReference type="GO" id="GO:0043190">
    <property type="term" value="C:ATP-binding cassette (ABC) transporter complex"/>
    <property type="evidence" value="ECO:0007669"/>
    <property type="project" value="InterPro"/>
</dbReference>
<dbReference type="InterPro" id="IPR007210">
    <property type="entry name" value="ABC_Gly_betaine_transp_sub-bd"/>
</dbReference>
<evidence type="ECO:0000313" key="2">
    <source>
        <dbReference type="EMBL" id="OIQ84837.1"/>
    </source>
</evidence>
<dbReference type="Gene3D" id="3.40.190.10">
    <property type="entry name" value="Periplasmic binding protein-like II"/>
    <property type="match status" value="2"/>
</dbReference>
<organism evidence="2">
    <name type="scientific">mine drainage metagenome</name>
    <dbReference type="NCBI Taxonomy" id="410659"/>
    <lineage>
        <taxon>unclassified sequences</taxon>
        <taxon>metagenomes</taxon>
        <taxon>ecological metagenomes</taxon>
    </lineage>
</organism>
<feature type="domain" description="ABC-type glycine betaine transport system substrate-binding" evidence="1">
    <location>
        <begin position="140"/>
        <end position="336"/>
    </location>
</feature>
<gene>
    <name evidence="2" type="ORF">GALL_333480</name>
</gene>
<evidence type="ECO:0000259" key="1">
    <source>
        <dbReference type="Pfam" id="PF04069"/>
    </source>
</evidence>
<dbReference type="AlphaFoldDB" id="A0A1J5R9J7"/>
<protein>
    <submittedName>
        <fullName evidence="2">Substrate binding domain of ABC-type glycine betaine transport system</fullName>
    </submittedName>
</protein>
<proteinExistence type="predicted"/>
<dbReference type="SUPFAM" id="SSF53850">
    <property type="entry name" value="Periplasmic binding protein-like II"/>
    <property type="match status" value="2"/>
</dbReference>